<keyword evidence="2 5" id="KW-0413">Isomerase</keyword>
<dbReference type="GO" id="GO:0016861">
    <property type="term" value="F:intramolecular oxidoreductase activity, interconverting aldoses and ketoses"/>
    <property type="evidence" value="ECO:0007669"/>
    <property type="project" value="UniProtKB-ARBA"/>
</dbReference>
<dbReference type="RefSeq" id="WP_091351374.1">
    <property type="nucleotide sequence ID" value="NZ_FOIF01000057.1"/>
</dbReference>
<sequence length="148" mass="16345">MKVAVASDHGGYNLKEIIKEYLEELNVEYQDFGCHGLESVDYPKYAKIAAESVVKGDCDFAIIVCGTGVGVAIAANKVKGIRAANCHDCFSAKATREHNDANVLTLGERVVGPGLAKMIVKTFLETKFEGGRHQRRIDQIKEIEDMWR</sequence>
<evidence type="ECO:0000256" key="3">
    <source>
        <dbReference type="PIRSR" id="PIRSR005384-1"/>
    </source>
</evidence>
<dbReference type="Pfam" id="PF02502">
    <property type="entry name" value="LacAB_rpiB"/>
    <property type="match status" value="1"/>
</dbReference>
<evidence type="ECO:0000313" key="5">
    <source>
        <dbReference type="EMBL" id="SET14089.1"/>
    </source>
</evidence>
<dbReference type="AlphaFoldDB" id="A0A1I0C4R4"/>
<feature type="binding site" evidence="4">
    <location>
        <position position="132"/>
    </location>
    <ligand>
        <name>D-ribulose 5-phosphate</name>
        <dbReference type="ChEBI" id="CHEBI:58121"/>
    </ligand>
</feature>
<evidence type="ECO:0000313" key="6">
    <source>
        <dbReference type="Proteomes" id="UP000243819"/>
    </source>
</evidence>
<dbReference type="Gene3D" id="3.40.1400.10">
    <property type="entry name" value="Sugar-phosphate isomerase, RpiB/LacA/LacB"/>
    <property type="match status" value="1"/>
</dbReference>
<dbReference type="OrthoDB" id="1778624at2"/>
<feature type="active site" description="Proton acceptor" evidence="3">
    <location>
        <position position="65"/>
    </location>
</feature>
<dbReference type="InterPro" id="IPR004785">
    <property type="entry name" value="RpiB"/>
</dbReference>
<feature type="binding site" evidence="4">
    <location>
        <begin position="8"/>
        <end position="9"/>
    </location>
    <ligand>
        <name>D-ribulose 5-phosphate</name>
        <dbReference type="ChEBI" id="CHEBI:58121"/>
    </ligand>
</feature>
<organism evidence="5 6">
    <name type="scientific">Anaerobranca gottschalkii DSM 13577</name>
    <dbReference type="NCBI Taxonomy" id="1120990"/>
    <lineage>
        <taxon>Bacteria</taxon>
        <taxon>Bacillati</taxon>
        <taxon>Bacillota</taxon>
        <taxon>Clostridia</taxon>
        <taxon>Eubacteriales</taxon>
        <taxon>Proteinivoracaceae</taxon>
        <taxon>Anaerobranca</taxon>
    </lineage>
</organism>
<feature type="binding site" evidence="4">
    <location>
        <position position="99"/>
    </location>
    <ligand>
        <name>D-ribulose 5-phosphate</name>
        <dbReference type="ChEBI" id="CHEBI:58121"/>
    </ligand>
</feature>
<feature type="binding site" evidence="4">
    <location>
        <position position="136"/>
    </location>
    <ligand>
        <name>D-ribulose 5-phosphate</name>
        <dbReference type="ChEBI" id="CHEBI:58121"/>
    </ligand>
</feature>
<keyword evidence="6" id="KW-1185">Reference proteome</keyword>
<dbReference type="PIRSF" id="PIRSF005384">
    <property type="entry name" value="RpiB_LacA_B"/>
    <property type="match status" value="1"/>
</dbReference>
<gene>
    <name evidence="5" type="ORF">SAMN03080614_105710</name>
</gene>
<dbReference type="InterPro" id="IPR036569">
    <property type="entry name" value="RpiB_LacA_LacB_sf"/>
</dbReference>
<dbReference type="InterPro" id="IPR003500">
    <property type="entry name" value="RpiB_LacA_LacB"/>
</dbReference>
<feature type="binding site" evidence="4">
    <location>
        <begin position="66"/>
        <end position="70"/>
    </location>
    <ligand>
        <name>D-ribulose 5-phosphate</name>
        <dbReference type="ChEBI" id="CHEBI:58121"/>
    </ligand>
</feature>
<feature type="binding site" evidence="4">
    <location>
        <position position="109"/>
    </location>
    <ligand>
        <name>D-ribulose 5-phosphate</name>
        <dbReference type="ChEBI" id="CHEBI:58121"/>
    </ligand>
</feature>
<reference evidence="6" key="1">
    <citation type="submission" date="2016-10" db="EMBL/GenBank/DDBJ databases">
        <authorList>
            <person name="Varghese N."/>
            <person name="Submissions S."/>
        </authorList>
    </citation>
    <scope>NUCLEOTIDE SEQUENCE [LARGE SCALE GENOMIC DNA]</scope>
    <source>
        <strain evidence="6">DSM 13577</strain>
    </source>
</reference>
<dbReference type="GO" id="GO:0005975">
    <property type="term" value="P:carbohydrate metabolic process"/>
    <property type="evidence" value="ECO:0007669"/>
    <property type="project" value="InterPro"/>
</dbReference>
<dbReference type="STRING" id="1120990.SAMN03080614_105710"/>
<dbReference type="InterPro" id="IPR051812">
    <property type="entry name" value="SPI_LacAB/RpiB"/>
</dbReference>
<protein>
    <submittedName>
        <fullName evidence="5">Ribose 5-phosphate isomerase B</fullName>
    </submittedName>
</protein>
<evidence type="ECO:0000256" key="4">
    <source>
        <dbReference type="PIRSR" id="PIRSR005384-2"/>
    </source>
</evidence>
<dbReference type="NCBIfam" id="TIGR01120">
    <property type="entry name" value="rpiB"/>
    <property type="match status" value="1"/>
</dbReference>
<dbReference type="SUPFAM" id="SSF89623">
    <property type="entry name" value="Ribose/Galactose isomerase RpiB/AlsB"/>
    <property type="match status" value="1"/>
</dbReference>
<evidence type="ECO:0000256" key="1">
    <source>
        <dbReference type="ARBA" id="ARBA00008754"/>
    </source>
</evidence>
<dbReference type="PANTHER" id="PTHR43732:SF1">
    <property type="entry name" value="RIBOSE 5-PHOSPHATE ISOMERASE"/>
    <property type="match status" value="1"/>
</dbReference>
<dbReference type="PANTHER" id="PTHR43732">
    <property type="entry name" value="RIBOSE 5-PHOSPHATE ISOMERASE-RELATED"/>
    <property type="match status" value="1"/>
</dbReference>
<accession>A0A1I0C4R4</accession>
<comment type="similarity">
    <text evidence="1">Belongs to the LacAB/RpiB family.</text>
</comment>
<dbReference type="EMBL" id="FOIF01000057">
    <property type="protein sequence ID" value="SET14089.1"/>
    <property type="molecule type" value="Genomic_DNA"/>
</dbReference>
<dbReference type="NCBIfam" id="NF004051">
    <property type="entry name" value="PRK05571.1"/>
    <property type="match status" value="1"/>
</dbReference>
<name>A0A1I0C4R4_9FIRM</name>
<evidence type="ECO:0000256" key="2">
    <source>
        <dbReference type="ARBA" id="ARBA00023235"/>
    </source>
</evidence>
<proteinExistence type="inferred from homology"/>
<dbReference type="NCBIfam" id="TIGR00689">
    <property type="entry name" value="rpiB_lacA_lacB"/>
    <property type="match status" value="1"/>
</dbReference>
<feature type="active site" description="Proton donor" evidence="3">
    <location>
        <position position="98"/>
    </location>
</feature>
<dbReference type="Proteomes" id="UP000243819">
    <property type="component" value="Unassembled WGS sequence"/>
</dbReference>